<evidence type="ECO:0000256" key="5">
    <source>
        <dbReference type="ARBA" id="ARBA00022679"/>
    </source>
</evidence>
<dbReference type="GO" id="GO:0016567">
    <property type="term" value="P:protein ubiquitination"/>
    <property type="evidence" value="ECO:0007669"/>
    <property type="project" value="UniProtKB-UniPathway"/>
</dbReference>
<evidence type="ECO:0000256" key="8">
    <source>
        <dbReference type="ARBA" id="ARBA00022786"/>
    </source>
</evidence>
<dbReference type="InterPro" id="IPR017907">
    <property type="entry name" value="Znf_RING_CS"/>
</dbReference>
<evidence type="ECO:0000256" key="7">
    <source>
        <dbReference type="ARBA" id="ARBA00022771"/>
    </source>
</evidence>
<reference evidence="15 16" key="1">
    <citation type="journal article" date="2019" name="Sci. Rep.">
        <title>Comparative genomics of chytrid fungi reveal insights into the obligate biotrophic and pathogenic lifestyle of Synchytrium endobioticum.</title>
        <authorList>
            <person name="van de Vossenberg B.T.L.H."/>
            <person name="Warris S."/>
            <person name="Nguyen H.D.T."/>
            <person name="van Gent-Pelzer M.P.E."/>
            <person name="Joly D.L."/>
            <person name="van de Geest H.C."/>
            <person name="Bonants P.J.M."/>
            <person name="Smith D.S."/>
            <person name="Levesque C.A."/>
            <person name="van der Lee T.A.J."/>
        </authorList>
    </citation>
    <scope>NUCLEOTIDE SEQUENCE [LARGE SCALE GENOMIC DNA]</scope>
    <source>
        <strain evidence="15 16">JEL517</strain>
    </source>
</reference>
<dbReference type="Gene3D" id="3.30.40.10">
    <property type="entry name" value="Zinc/RING finger domain, C3HC4 (zinc finger)"/>
    <property type="match status" value="1"/>
</dbReference>
<dbReference type="GO" id="GO:0006511">
    <property type="term" value="P:ubiquitin-dependent protein catabolic process"/>
    <property type="evidence" value="ECO:0007669"/>
    <property type="project" value="InterPro"/>
</dbReference>
<evidence type="ECO:0000256" key="10">
    <source>
        <dbReference type="ARBA" id="ARBA00023136"/>
    </source>
</evidence>
<dbReference type="PROSITE" id="PS50089">
    <property type="entry name" value="ZF_RING_2"/>
    <property type="match status" value="1"/>
</dbReference>
<dbReference type="InterPro" id="IPR001841">
    <property type="entry name" value="Znf_RING"/>
</dbReference>
<proteinExistence type="predicted"/>
<feature type="compositionally biased region" description="Low complexity" evidence="12">
    <location>
        <begin position="49"/>
        <end position="58"/>
    </location>
</feature>
<keyword evidence="7 11" id="KW-0863">Zinc-finger</keyword>
<evidence type="ECO:0000256" key="1">
    <source>
        <dbReference type="ARBA" id="ARBA00000900"/>
    </source>
</evidence>
<feature type="compositionally biased region" description="Polar residues" evidence="12">
    <location>
        <begin position="18"/>
        <end position="48"/>
    </location>
</feature>
<evidence type="ECO:0000256" key="4">
    <source>
        <dbReference type="ARBA" id="ARBA00012483"/>
    </source>
</evidence>
<feature type="transmembrane region" description="Helical" evidence="13">
    <location>
        <begin position="250"/>
        <end position="268"/>
    </location>
</feature>
<evidence type="ECO:0000256" key="3">
    <source>
        <dbReference type="ARBA" id="ARBA00004906"/>
    </source>
</evidence>
<keyword evidence="16" id="KW-1185">Reference proteome</keyword>
<evidence type="ECO:0000313" key="15">
    <source>
        <dbReference type="EMBL" id="TPX33901.1"/>
    </source>
</evidence>
<dbReference type="GO" id="GO:0008270">
    <property type="term" value="F:zinc ion binding"/>
    <property type="evidence" value="ECO:0007669"/>
    <property type="project" value="UniProtKB-KW"/>
</dbReference>
<keyword evidence="13" id="KW-1133">Transmembrane helix</keyword>
<sequence length="269" mass="29518">MEHMPGGWIPHDRRDQQTRSPPLSNPINPTPAATSRPSTESLNLPPRTSSTSYSFDSSALRQRRVQRETINRPSTSWLWGNSSTSTSGVSPKKPTASTSSSSSSSGSSRAPAEDDEPPFCCNICLDTASDAVVTMCGHLYCWQCIHKWFTSGNPAAATCPVCKSIASKEKCIPIYAHGRESKDPRTGDVPDRPSGVREEAPQRRRNGDSIFGNARVSFGPFPGMFGFQFDMGGPPMGQQQQQTPAEQQQFMAKIFFVALFVLIWAWMLP</sequence>
<keyword evidence="13" id="KW-0812">Transmembrane</keyword>
<name>A0A507C374_9FUNG</name>
<dbReference type="GeneID" id="42004520"/>
<dbReference type="InterPro" id="IPR045103">
    <property type="entry name" value="RNF5/RNF185-like"/>
</dbReference>
<keyword evidence="5" id="KW-0808">Transferase</keyword>
<comment type="catalytic activity">
    <reaction evidence="1">
        <text>S-ubiquitinyl-[E2 ubiquitin-conjugating enzyme]-L-cysteine + [acceptor protein]-L-lysine = [E2 ubiquitin-conjugating enzyme]-L-cysteine + N(6)-ubiquitinyl-[acceptor protein]-L-lysine.</text>
        <dbReference type="EC" id="2.3.2.27"/>
    </reaction>
</comment>
<dbReference type="GO" id="GO:0005783">
    <property type="term" value="C:endoplasmic reticulum"/>
    <property type="evidence" value="ECO:0007669"/>
    <property type="project" value="InterPro"/>
</dbReference>
<dbReference type="UniPathway" id="UPA00143"/>
<dbReference type="STRING" id="1806994.A0A507C374"/>
<dbReference type="PANTHER" id="PTHR12313">
    <property type="entry name" value="E3 UBIQUITIN-PROTEIN LIGASE RNF5-RELATED"/>
    <property type="match status" value="1"/>
</dbReference>
<dbReference type="AlphaFoldDB" id="A0A507C374"/>
<feature type="domain" description="RING-type" evidence="14">
    <location>
        <begin position="121"/>
        <end position="163"/>
    </location>
</feature>
<evidence type="ECO:0000259" key="14">
    <source>
        <dbReference type="PROSITE" id="PS50089"/>
    </source>
</evidence>
<feature type="compositionally biased region" description="Basic and acidic residues" evidence="12">
    <location>
        <begin position="179"/>
        <end position="207"/>
    </location>
</feature>
<dbReference type="GO" id="GO:0061630">
    <property type="term" value="F:ubiquitin protein ligase activity"/>
    <property type="evidence" value="ECO:0007669"/>
    <property type="project" value="UniProtKB-EC"/>
</dbReference>
<evidence type="ECO:0000313" key="16">
    <source>
        <dbReference type="Proteomes" id="UP000319731"/>
    </source>
</evidence>
<organism evidence="15 16">
    <name type="scientific">Synchytrium microbalum</name>
    <dbReference type="NCBI Taxonomy" id="1806994"/>
    <lineage>
        <taxon>Eukaryota</taxon>
        <taxon>Fungi</taxon>
        <taxon>Fungi incertae sedis</taxon>
        <taxon>Chytridiomycota</taxon>
        <taxon>Chytridiomycota incertae sedis</taxon>
        <taxon>Chytridiomycetes</taxon>
        <taxon>Synchytriales</taxon>
        <taxon>Synchytriaceae</taxon>
        <taxon>Synchytrium</taxon>
    </lineage>
</organism>
<keyword evidence="6" id="KW-0479">Metal-binding</keyword>
<feature type="region of interest" description="Disordered" evidence="12">
    <location>
        <begin position="179"/>
        <end position="211"/>
    </location>
</feature>
<dbReference type="Proteomes" id="UP000319731">
    <property type="component" value="Unassembled WGS sequence"/>
</dbReference>
<dbReference type="SMART" id="SM00184">
    <property type="entry name" value="RING"/>
    <property type="match status" value="1"/>
</dbReference>
<dbReference type="EC" id="2.3.2.27" evidence="4"/>
<evidence type="ECO:0000256" key="12">
    <source>
        <dbReference type="SAM" id="MobiDB-lite"/>
    </source>
</evidence>
<accession>A0A507C374</accession>
<feature type="compositionally biased region" description="Polar residues" evidence="12">
    <location>
        <begin position="71"/>
        <end position="89"/>
    </location>
</feature>
<keyword evidence="9" id="KW-0862">Zinc</keyword>
<gene>
    <name evidence="15" type="ORF">SmJEL517_g03295</name>
</gene>
<dbReference type="PROSITE" id="PS00518">
    <property type="entry name" value="ZF_RING_1"/>
    <property type="match status" value="1"/>
</dbReference>
<dbReference type="InterPro" id="IPR013083">
    <property type="entry name" value="Znf_RING/FYVE/PHD"/>
</dbReference>
<evidence type="ECO:0000256" key="13">
    <source>
        <dbReference type="SAM" id="Phobius"/>
    </source>
</evidence>
<evidence type="ECO:0000256" key="2">
    <source>
        <dbReference type="ARBA" id="ARBA00004308"/>
    </source>
</evidence>
<evidence type="ECO:0000256" key="9">
    <source>
        <dbReference type="ARBA" id="ARBA00022833"/>
    </source>
</evidence>
<dbReference type="InterPro" id="IPR027370">
    <property type="entry name" value="Znf-RING_euk"/>
</dbReference>
<comment type="pathway">
    <text evidence="3">Protein modification; protein ubiquitination.</text>
</comment>
<protein>
    <recommendedName>
        <fullName evidence="4">RING-type E3 ubiquitin transferase</fullName>
        <ecNumber evidence="4">2.3.2.27</ecNumber>
    </recommendedName>
</protein>
<evidence type="ECO:0000256" key="6">
    <source>
        <dbReference type="ARBA" id="ARBA00022723"/>
    </source>
</evidence>
<feature type="region of interest" description="Disordered" evidence="12">
    <location>
        <begin position="1"/>
        <end position="115"/>
    </location>
</feature>
<feature type="compositionally biased region" description="Low complexity" evidence="12">
    <location>
        <begin position="97"/>
        <end position="108"/>
    </location>
</feature>
<dbReference type="SUPFAM" id="SSF57850">
    <property type="entry name" value="RING/U-box"/>
    <property type="match status" value="1"/>
</dbReference>
<dbReference type="Pfam" id="PF13445">
    <property type="entry name" value="zf-RING_UBOX"/>
    <property type="match status" value="1"/>
</dbReference>
<keyword evidence="10 13" id="KW-0472">Membrane</keyword>
<comment type="caution">
    <text evidence="15">The sequence shown here is derived from an EMBL/GenBank/DDBJ whole genome shotgun (WGS) entry which is preliminary data.</text>
</comment>
<comment type="subcellular location">
    <subcellularLocation>
        <location evidence="2">Endomembrane system</location>
    </subcellularLocation>
</comment>
<keyword evidence="8" id="KW-0833">Ubl conjugation pathway</keyword>
<dbReference type="EMBL" id="QEAO01000017">
    <property type="protein sequence ID" value="TPX33901.1"/>
    <property type="molecule type" value="Genomic_DNA"/>
</dbReference>
<dbReference type="OrthoDB" id="6270329at2759"/>
<dbReference type="RefSeq" id="XP_031024785.1">
    <property type="nucleotide sequence ID" value="XM_031169223.1"/>
</dbReference>
<evidence type="ECO:0000256" key="11">
    <source>
        <dbReference type="PROSITE-ProRule" id="PRU00175"/>
    </source>
</evidence>